<name>A0A8H4P4F2_9HYPO</name>
<evidence type="ECO:0000313" key="1">
    <source>
        <dbReference type="EMBL" id="KAF4456858.1"/>
    </source>
</evidence>
<proteinExistence type="predicted"/>
<sequence>MADESSTPSLDRMPTEMIRMIGWQLYDEEPKDLTLVSKRFRLIFVPRYLRMVKFCGSVPQIAFQLKTIISFEGLIWQYIEQVEIALLAGQIDNAQGAYPSCHSGFGILDDFLRKTTQLKHIVVLLCRFKAPLDQFVNLIGNTQGWPRTERVFMGNSTPMLVDAITLGSDTPDDLKPLSEDEIYKWYASIILRISSAVPRLEQISITHAFPHFYRGIKNSGEEEMAVSKGNVYDEPNEDFEFPGYWYHEEEKSYYENEGAPVG</sequence>
<comment type="caution">
    <text evidence="1">The sequence shown here is derived from an EMBL/GenBank/DDBJ whole genome shotgun (WGS) entry which is preliminary data.</text>
</comment>
<dbReference type="Proteomes" id="UP000605986">
    <property type="component" value="Unassembled WGS sequence"/>
</dbReference>
<keyword evidence="2" id="KW-1185">Reference proteome</keyword>
<accession>A0A8H4P4F2</accession>
<gene>
    <name evidence="1" type="ORF">F53441_1069</name>
</gene>
<organism evidence="1 2">
    <name type="scientific">Fusarium austroafricanum</name>
    <dbReference type="NCBI Taxonomy" id="2364996"/>
    <lineage>
        <taxon>Eukaryota</taxon>
        <taxon>Fungi</taxon>
        <taxon>Dikarya</taxon>
        <taxon>Ascomycota</taxon>
        <taxon>Pezizomycotina</taxon>
        <taxon>Sordariomycetes</taxon>
        <taxon>Hypocreomycetidae</taxon>
        <taxon>Hypocreales</taxon>
        <taxon>Nectriaceae</taxon>
        <taxon>Fusarium</taxon>
        <taxon>Fusarium concolor species complex</taxon>
    </lineage>
</organism>
<dbReference type="AlphaFoldDB" id="A0A8H4P4F2"/>
<protein>
    <recommendedName>
        <fullName evidence="3">F-box domain-containing protein</fullName>
    </recommendedName>
</protein>
<dbReference type="EMBL" id="JAADJG010000044">
    <property type="protein sequence ID" value="KAF4456858.1"/>
    <property type="molecule type" value="Genomic_DNA"/>
</dbReference>
<reference evidence="1" key="1">
    <citation type="submission" date="2020-01" db="EMBL/GenBank/DDBJ databases">
        <title>Identification and distribution of gene clusters putatively required for synthesis of sphingolipid metabolism inhibitors in phylogenetically diverse species of the filamentous fungus Fusarium.</title>
        <authorList>
            <person name="Kim H.-S."/>
            <person name="Busman M."/>
            <person name="Brown D.W."/>
            <person name="Divon H."/>
            <person name="Uhlig S."/>
            <person name="Proctor R.H."/>
        </authorList>
    </citation>
    <scope>NUCLEOTIDE SEQUENCE</scope>
    <source>
        <strain evidence="1">NRRL 53441</strain>
    </source>
</reference>
<evidence type="ECO:0000313" key="2">
    <source>
        <dbReference type="Proteomes" id="UP000605986"/>
    </source>
</evidence>
<dbReference type="OrthoDB" id="5046458at2759"/>
<evidence type="ECO:0008006" key="3">
    <source>
        <dbReference type="Google" id="ProtNLM"/>
    </source>
</evidence>